<organism evidence="1 2">
    <name type="scientific">Muricoccus vinaceus</name>
    <dbReference type="NCBI Taxonomy" id="424704"/>
    <lineage>
        <taxon>Bacteria</taxon>
        <taxon>Pseudomonadati</taxon>
        <taxon>Pseudomonadota</taxon>
        <taxon>Alphaproteobacteria</taxon>
        <taxon>Acetobacterales</taxon>
        <taxon>Roseomonadaceae</taxon>
        <taxon>Muricoccus</taxon>
    </lineage>
</organism>
<protein>
    <submittedName>
        <fullName evidence="1">Uncharacterized protein</fullName>
    </submittedName>
</protein>
<evidence type="ECO:0000313" key="1">
    <source>
        <dbReference type="EMBL" id="MFC0387484.1"/>
    </source>
</evidence>
<evidence type="ECO:0000313" key="2">
    <source>
        <dbReference type="Proteomes" id="UP001589789"/>
    </source>
</evidence>
<dbReference type="EMBL" id="JBHLVZ010000064">
    <property type="protein sequence ID" value="MFC0387484.1"/>
    <property type="molecule type" value="Genomic_DNA"/>
</dbReference>
<proteinExistence type="predicted"/>
<dbReference type="Proteomes" id="UP001589789">
    <property type="component" value="Unassembled WGS sequence"/>
</dbReference>
<dbReference type="RefSeq" id="WP_377052979.1">
    <property type="nucleotide sequence ID" value="NZ_JBHLVZ010000064.1"/>
</dbReference>
<accession>A0ABV6IV49</accession>
<comment type="caution">
    <text evidence="1">The sequence shown here is derived from an EMBL/GenBank/DDBJ whole genome shotgun (WGS) entry which is preliminary data.</text>
</comment>
<reference evidence="1 2" key="1">
    <citation type="submission" date="2024-09" db="EMBL/GenBank/DDBJ databases">
        <authorList>
            <person name="Sun Q."/>
            <person name="Mori K."/>
        </authorList>
    </citation>
    <scope>NUCLEOTIDE SEQUENCE [LARGE SCALE GENOMIC DNA]</scope>
    <source>
        <strain evidence="1 2">CCM 7468</strain>
    </source>
</reference>
<sequence>MSIDLASAKLDWNPDETAMRLHVVEMTVAVIAARLPKADLEEVASLLVFVAKCAEGATDLTNASPDQPNLALAGHYATEMLDRISKVRRSGRSAGSRH</sequence>
<name>A0ABV6IV49_9PROT</name>
<keyword evidence="2" id="KW-1185">Reference proteome</keyword>
<gene>
    <name evidence="1" type="ORF">ACFFIC_18310</name>
</gene>